<dbReference type="Proteomes" id="UP001620626">
    <property type="component" value="Unassembled WGS sequence"/>
</dbReference>
<dbReference type="PANTHER" id="PTHR44167:SF24">
    <property type="entry name" value="SERINE_THREONINE-PROTEIN KINASE CHK2"/>
    <property type="match status" value="1"/>
</dbReference>
<dbReference type="SUPFAM" id="SSF56112">
    <property type="entry name" value="Protein kinase-like (PK-like)"/>
    <property type="match status" value="1"/>
</dbReference>
<organism evidence="1 2">
    <name type="scientific">Heterodera trifolii</name>
    <dbReference type="NCBI Taxonomy" id="157864"/>
    <lineage>
        <taxon>Eukaryota</taxon>
        <taxon>Metazoa</taxon>
        <taxon>Ecdysozoa</taxon>
        <taxon>Nematoda</taxon>
        <taxon>Chromadorea</taxon>
        <taxon>Rhabditida</taxon>
        <taxon>Tylenchina</taxon>
        <taxon>Tylenchomorpha</taxon>
        <taxon>Tylenchoidea</taxon>
        <taxon>Heteroderidae</taxon>
        <taxon>Heteroderinae</taxon>
        <taxon>Heterodera</taxon>
    </lineage>
</organism>
<dbReference type="InterPro" id="IPR011009">
    <property type="entry name" value="Kinase-like_dom_sf"/>
</dbReference>
<dbReference type="Gene3D" id="1.10.510.10">
    <property type="entry name" value="Transferase(Phosphotransferase) domain 1"/>
    <property type="match status" value="1"/>
</dbReference>
<accession>A0ABD2IDE0</accession>
<dbReference type="AlphaFoldDB" id="A0ABD2IDE0"/>
<dbReference type="EMBL" id="JBICBT010001281">
    <property type="protein sequence ID" value="KAL3075255.1"/>
    <property type="molecule type" value="Genomic_DNA"/>
</dbReference>
<name>A0ABD2IDE0_9BILA</name>
<comment type="caution">
    <text evidence="1">The sequence shown here is derived from an EMBL/GenBank/DDBJ whole genome shotgun (WGS) entry which is preliminary data.</text>
</comment>
<evidence type="ECO:0000313" key="1">
    <source>
        <dbReference type="EMBL" id="KAL3075255.1"/>
    </source>
</evidence>
<keyword evidence="2" id="KW-1185">Reference proteome</keyword>
<dbReference type="PANTHER" id="PTHR44167">
    <property type="entry name" value="OVARIAN-SPECIFIC SERINE/THREONINE-PROTEIN KINASE LOK-RELATED"/>
    <property type="match status" value="1"/>
</dbReference>
<protein>
    <recommendedName>
        <fullName evidence="3">Protein kinase domain-containing protein</fullName>
    </recommendedName>
</protein>
<proteinExistence type="predicted"/>
<reference evidence="1 2" key="1">
    <citation type="submission" date="2024-10" db="EMBL/GenBank/DDBJ databases">
        <authorList>
            <person name="Kim D."/>
        </authorList>
    </citation>
    <scope>NUCLEOTIDE SEQUENCE [LARGE SCALE GENOMIC DNA]</scope>
    <source>
        <strain evidence="1">BH-2024</strain>
    </source>
</reference>
<evidence type="ECO:0000313" key="2">
    <source>
        <dbReference type="Proteomes" id="UP001620626"/>
    </source>
</evidence>
<gene>
    <name evidence="1" type="ORF">niasHT_033829</name>
</gene>
<sequence length="371" mass="44059">MDIWSAGLVTLQLTLKKTFGYKETDKEIDELFRSAKLKFDGREFKPQPTKLRLPKYFYEFPRNFEFEKDWPSKNWWDNYLTVIHDILTVWDKMPEIVFLSVNMLNIDAEKRMSAKGIIDYLEGKCKPKEYEKNAEKMALFGDHLSYGELVDVEVTPKMDIWSAGLIILQLTLKKTFGYKETDKEIDELFRSAKLKFDGREFKPQPTKLRLPKYFYEFPRNFEFEKDWPSKNWWDNYLTVIHDILTVWDKMPEIVFLSVNMLNIDAEKRMSAKGIIDYLEGKCKPKEYEKNAEKMALFGDVSAKKLEKFMGENHQGFYIFKKYLNDKLIGNARIKEDLNKVENIKKNLIKNAVKSIETFLKELDKRAEICDH</sequence>
<evidence type="ECO:0008006" key="3">
    <source>
        <dbReference type="Google" id="ProtNLM"/>
    </source>
</evidence>